<protein>
    <submittedName>
        <fullName evidence="1">Uncharacterized protein</fullName>
    </submittedName>
</protein>
<gene>
    <name evidence="1" type="ORF">Acaty_m0103</name>
</gene>
<name>A0A060A3A1_ACICK</name>
<evidence type="ECO:0000313" key="2">
    <source>
        <dbReference type="Proteomes" id="UP000005522"/>
    </source>
</evidence>
<proteinExistence type="predicted"/>
<evidence type="ECO:0000313" key="1">
    <source>
        <dbReference type="EMBL" id="AIA56676.1"/>
    </source>
</evidence>
<dbReference type="EMBL" id="CP005987">
    <property type="protein sequence ID" value="AIA56676.1"/>
    <property type="molecule type" value="Genomic_DNA"/>
</dbReference>
<dbReference type="HOGENOM" id="CLU_3148302_0_0_6"/>
<organism evidence="1 2">
    <name type="scientific">Acidithiobacillus caldus (strain ATCC 51756 / DSM 8584 / KU)</name>
    <dbReference type="NCBI Taxonomy" id="637389"/>
    <lineage>
        <taxon>Bacteria</taxon>
        <taxon>Pseudomonadati</taxon>
        <taxon>Pseudomonadota</taxon>
        <taxon>Acidithiobacillia</taxon>
        <taxon>Acidithiobacillales</taxon>
        <taxon>Acidithiobacillaceae</taxon>
        <taxon>Acidithiobacillus</taxon>
    </lineage>
</organism>
<accession>A0A060A3A1</accession>
<geneLocation type="plasmid" evidence="2">
    <name>megaPlasmid mpAca1.1</name>
</geneLocation>
<reference evidence="1 2" key="1">
    <citation type="journal article" date="2009" name="J. Bacteriol.">
        <title>Draft genome sequence of the extremely acidophilic bacterium Acidithiobacillus caldus ATCC 51756 reveals metabolic versatility in the genus Acidithiobacillus.</title>
        <authorList>
            <person name="Valdes J."/>
            <person name="Quatrini R."/>
            <person name="Hallberg K."/>
            <person name="Dopson M."/>
            <person name="Valenzuela P.D."/>
            <person name="Holmes D.S."/>
        </authorList>
    </citation>
    <scope>NUCLEOTIDE SEQUENCE [LARGE SCALE GENOMIC DNA]</scope>
    <source>
        <strain evidence="2">ATCC 51756 / DSM 8584 / KU</strain>
        <plasmid evidence="2">megaPlasmid mpAca1.1</plasmid>
    </source>
</reference>
<dbReference type="KEGG" id="acz:Acaty_m0103"/>
<dbReference type="Proteomes" id="UP000005522">
    <property type="component" value="Plasmid megap mpAca1.1"/>
</dbReference>
<dbReference type="AlphaFoldDB" id="A0A060A3A1"/>
<sequence length="48" mass="5222">MPGEYAKSTGIPKAWEPVFLDPRTLPGYPKADGRECRSAITLSVSAEK</sequence>
<keyword evidence="1" id="KW-0614">Plasmid</keyword>